<gene>
    <name evidence="2" type="ORF">BcabD6B2_17620</name>
</gene>
<name>A0AAV4LRB0_BABCB</name>
<dbReference type="InterPro" id="IPR013087">
    <property type="entry name" value="Znf_C2H2_type"/>
</dbReference>
<evidence type="ECO:0000313" key="2">
    <source>
        <dbReference type="EMBL" id="GIX62327.1"/>
    </source>
</evidence>
<dbReference type="EMBL" id="BPLF01000001">
    <property type="protein sequence ID" value="GIX62327.1"/>
    <property type="molecule type" value="Genomic_DNA"/>
</dbReference>
<dbReference type="AlphaFoldDB" id="A0AAV4LRB0"/>
<reference evidence="2 3" key="1">
    <citation type="submission" date="2021-06" db="EMBL/GenBank/DDBJ databases">
        <title>Genome sequence of Babesia caballi.</title>
        <authorList>
            <person name="Yamagishi J."/>
            <person name="Kidaka T."/>
            <person name="Ochi A."/>
        </authorList>
    </citation>
    <scope>NUCLEOTIDE SEQUENCE [LARGE SCALE GENOMIC DNA]</scope>
    <source>
        <strain evidence="2">USDA-D6B2</strain>
    </source>
</reference>
<feature type="domain" description="C2H2-type" evidence="1">
    <location>
        <begin position="237"/>
        <end position="257"/>
    </location>
</feature>
<dbReference type="Proteomes" id="UP001497744">
    <property type="component" value="Unassembled WGS sequence"/>
</dbReference>
<comment type="caution">
    <text evidence="2">The sequence shown here is derived from an EMBL/GenBank/DDBJ whole genome shotgun (WGS) entry which is preliminary data.</text>
</comment>
<dbReference type="PROSITE" id="PS00028">
    <property type="entry name" value="ZINC_FINGER_C2H2_1"/>
    <property type="match status" value="1"/>
</dbReference>
<evidence type="ECO:0000313" key="3">
    <source>
        <dbReference type="Proteomes" id="UP001497744"/>
    </source>
</evidence>
<keyword evidence="3" id="KW-1185">Reference proteome</keyword>
<sequence>MARHGGAPISSSLYMTKRARLAKALTKDKESGDVGITLKELGELSCLMDSLAAPDMVETTSDDREVHRGLVELAVRRMNLLPLDMDVDESHVSAPDGLDDGVKFLSRQRCVASVATPPDVAPLIPGPSQGGTPLTGRLYDIVSMLDAERPRRSKGVLSKRVATGANGVEALVGPLSANEVAQLLLLAQKLQDTNRMDDTLEKHIEMSANVWKQTGKVPNVVATAVVVGLYEGKPSQCATCGMRFSSIDAKQVHTLSHDTARSEVLWSTIDEWVAAPDVPSAVRSTEKAMMTVQGMGRIFGGTEEPVSPNLQWLREVLFPRAGVASAAADLDMDSDHAEGRLDEALGETAGALNERVRSLWSWGTMEDCKGVTAGETQGRGAGTIGVESDKFILLETCHKVGTNVARMSHKVPFPAGFANLTRRNCVVCCDYLRVEFSITYDCFVYCDSVCFKLDSGYIKRAFQDEQVSCKLLLATNGLRDMEDPFLVLRKMAAITLLKSNLHSKRDAGFTDWSFRRERAIVGDQTLLPERNTMCPDRHQLAVDLARRWQGPFDISGCGSGSTNGLMYAHTGCLGYVFNAHTRRAKELSGSSSCAQQIASLKLVFTDQNS</sequence>
<accession>A0AAV4LRB0</accession>
<organism evidence="2 3">
    <name type="scientific">Babesia caballi</name>
    <dbReference type="NCBI Taxonomy" id="5871"/>
    <lineage>
        <taxon>Eukaryota</taxon>
        <taxon>Sar</taxon>
        <taxon>Alveolata</taxon>
        <taxon>Apicomplexa</taxon>
        <taxon>Aconoidasida</taxon>
        <taxon>Piroplasmida</taxon>
        <taxon>Babesiidae</taxon>
        <taxon>Babesia</taxon>
    </lineage>
</organism>
<dbReference type="RefSeq" id="XP_067714396.1">
    <property type="nucleotide sequence ID" value="XM_067858295.1"/>
</dbReference>
<dbReference type="GeneID" id="94193808"/>
<proteinExistence type="predicted"/>
<evidence type="ECO:0000259" key="1">
    <source>
        <dbReference type="PROSITE" id="PS00028"/>
    </source>
</evidence>
<protein>
    <submittedName>
        <fullName evidence="2">SMART RPR domain at NH2 terminus, SMART AZnF_C2H2</fullName>
    </submittedName>
</protein>